<proteinExistence type="predicted"/>
<sequence>MAIHDTDMPLADRWEAIQRLEEKIEQGQRQRVEKKKSESDARYDVEGESLRTTSY</sequence>
<comment type="caution">
    <text evidence="2">The sequence shown here is derived from an EMBL/GenBank/DDBJ whole genome shotgun (WGS) entry which is preliminary data.</text>
</comment>
<name>A0AAV9Z8T3_9AGAR</name>
<feature type="compositionally biased region" description="Basic and acidic residues" evidence="1">
    <location>
        <begin position="25"/>
        <end position="49"/>
    </location>
</feature>
<evidence type="ECO:0000313" key="3">
    <source>
        <dbReference type="Proteomes" id="UP001362999"/>
    </source>
</evidence>
<keyword evidence="3" id="KW-1185">Reference proteome</keyword>
<protein>
    <submittedName>
        <fullName evidence="2">Uncharacterized protein</fullName>
    </submittedName>
</protein>
<feature type="region of interest" description="Disordered" evidence="1">
    <location>
        <begin position="25"/>
        <end position="55"/>
    </location>
</feature>
<evidence type="ECO:0000256" key="1">
    <source>
        <dbReference type="SAM" id="MobiDB-lite"/>
    </source>
</evidence>
<dbReference type="EMBL" id="JAWWNJ010000181">
    <property type="protein sequence ID" value="KAK6974699.1"/>
    <property type="molecule type" value="Genomic_DNA"/>
</dbReference>
<dbReference type="Proteomes" id="UP001362999">
    <property type="component" value="Unassembled WGS sequence"/>
</dbReference>
<gene>
    <name evidence="2" type="ORF">R3P38DRAFT_3239126</name>
</gene>
<organism evidence="2 3">
    <name type="scientific">Favolaschia claudopus</name>
    <dbReference type="NCBI Taxonomy" id="2862362"/>
    <lineage>
        <taxon>Eukaryota</taxon>
        <taxon>Fungi</taxon>
        <taxon>Dikarya</taxon>
        <taxon>Basidiomycota</taxon>
        <taxon>Agaricomycotina</taxon>
        <taxon>Agaricomycetes</taxon>
        <taxon>Agaricomycetidae</taxon>
        <taxon>Agaricales</taxon>
        <taxon>Marasmiineae</taxon>
        <taxon>Mycenaceae</taxon>
        <taxon>Favolaschia</taxon>
    </lineage>
</organism>
<reference evidence="2 3" key="1">
    <citation type="journal article" date="2024" name="J Genomics">
        <title>Draft genome sequencing and assembly of Favolaschia claudopus CIRM-BRFM 2984 isolated from oak limbs.</title>
        <authorList>
            <person name="Navarro D."/>
            <person name="Drula E."/>
            <person name="Chaduli D."/>
            <person name="Cazenave R."/>
            <person name="Ahrendt S."/>
            <person name="Wang J."/>
            <person name="Lipzen A."/>
            <person name="Daum C."/>
            <person name="Barry K."/>
            <person name="Grigoriev I.V."/>
            <person name="Favel A."/>
            <person name="Rosso M.N."/>
            <person name="Martin F."/>
        </authorList>
    </citation>
    <scope>NUCLEOTIDE SEQUENCE [LARGE SCALE GENOMIC DNA]</scope>
    <source>
        <strain evidence="2 3">CIRM-BRFM 2984</strain>
    </source>
</reference>
<dbReference type="AlphaFoldDB" id="A0AAV9Z8T3"/>
<accession>A0AAV9Z8T3</accession>
<evidence type="ECO:0000313" key="2">
    <source>
        <dbReference type="EMBL" id="KAK6974699.1"/>
    </source>
</evidence>